<dbReference type="FunFam" id="3.10.20.370:FF:000001">
    <property type="entry name" value="Retrovirus-related Pol polyprotein from transposon 17.6-like protein"/>
    <property type="match status" value="1"/>
</dbReference>
<evidence type="ECO:0000256" key="2">
    <source>
        <dbReference type="ARBA" id="ARBA00022695"/>
    </source>
</evidence>
<evidence type="ECO:0000256" key="4">
    <source>
        <dbReference type="ARBA" id="ARBA00022759"/>
    </source>
</evidence>
<dbReference type="InterPro" id="IPR043128">
    <property type="entry name" value="Rev_trsase/Diguanyl_cyclase"/>
</dbReference>
<dbReference type="EMBL" id="BKCJ010010206">
    <property type="protein sequence ID" value="GEU90526.1"/>
    <property type="molecule type" value="Genomic_DNA"/>
</dbReference>
<evidence type="ECO:0000313" key="9">
    <source>
        <dbReference type="EMBL" id="GEU90526.1"/>
    </source>
</evidence>
<dbReference type="Pfam" id="PF00078">
    <property type="entry name" value="RVT_1"/>
    <property type="match status" value="1"/>
</dbReference>
<dbReference type="InterPro" id="IPR036397">
    <property type="entry name" value="RNaseH_sf"/>
</dbReference>
<dbReference type="PANTHER" id="PTHR37984:SF5">
    <property type="entry name" value="PROTEIN NYNRIN-LIKE"/>
    <property type="match status" value="1"/>
</dbReference>
<dbReference type="GO" id="GO:0004519">
    <property type="term" value="F:endonuclease activity"/>
    <property type="evidence" value="ECO:0007669"/>
    <property type="project" value="UniProtKB-KW"/>
</dbReference>
<protein>
    <submittedName>
        <fullName evidence="9">Reverse transcriptase domain-containing protein</fullName>
    </submittedName>
</protein>
<evidence type="ECO:0000256" key="7">
    <source>
        <dbReference type="SAM" id="MobiDB-lite"/>
    </source>
</evidence>
<dbReference type="AlphaFoldDB" id="A0A6L2NWN1"/>
<dbReference type="InterPro" id="IPR012337">
    <property type="entry name" value="RNaseH-like_sf"/>
</dbReference>
<keyword evidence="3" id="KW-0540">Nuclease</keyword>
<dbReference type="SUPFAM" id="SSF56672">
    <property type="entry name" value="DNA/RNA polymerases"/>
    <property type="match status" value="1"/>
</dbReference>
<feature type="compositionally biased region" description="Polar residues" evidence="7">
    <location>
        <begin position="814"/>
        <end position="832"/>
    </location>
</feature>
<keyword evidence="4" id="KW-0255">Endonuclease</keyword>
<dbReference type="InterPro" id="IPR043502">
    <property type="entry name" value="DNA/RNA_pol_sf"/>
</dbReference>
<evidence type="ECO:0000259" key="8">
    <source>
        <dbReference type="PROSITE" id="PS50994"/>
    </source>
</evidence>
<keyword evidence="1" id="KW-0808">Transferase</keyword>
<dbReference type="PROSITE" id="PS50994">
    <property type="entry name" value="INTEGRASE"/>
    <property type="match status" value="1"/>
</dbReference>
<dbReference type="PANTHER" id="PTHR37984">
    <property type="entry name" value="PROTEIN CBG26694"/>
    <property type="match status" value="1"/>
</dbReference>
<feature type="compositionally biased region" description="Basic and acidic residues" evidence="7">
    <location>
        <begin position="804"/>
        <end position="813"/>
    </location>
</feature>
<sequence length="1236" mass="142550">MSFGLCNAPGTFQRCMMAIFHDMIEKPMEVFMDDFSVFRNSFSTCLTNLENMLKRCEDIKLALSWEKSHFMVKEGIVLGHKISKKGIKVDKANIEVISKLPHLTTVKGIRSFLKHAGFYRHFIKDFSKISRPMTHLLEKNSPFIFSNECIQAFRTLKDKLTEALILIAPNWDQPFELMCDASDYVVGAVLGQRIEKHFRPIHYASKTMNQAKANYTTTEKEMLVVVYAFKKFRSYLIMNKSIVYTDHSALKYLFAKKDAKARLLRWILLLQEFDFKDIDTRGAENYAADHLSRLENPYENVFDPKEINETFPLESLNKIAHKDPSTPWIADLANYHARNFIIKGMTSQQKQKFFKDARHYFWDDPYLFRTCADQIIRRCMAGKEAINILNACHSGPTEGYYGANYTAKKVFDSAKKVFDSGFYWPSIYKDAFELVKRCDSCQRQGKVSQKDEMPQNFIQICKIFDLWGINFMGPFSSSKGNKYILVAVGYLSKWVEAKALPTNDIRVVVKFSKSLFSQFGTPKAIISDRGTHFCNDQFSRVMAKYGVTHRLSTAYHPQTSGQVEVTNRGLKRILERTVRENRASWSDKLEDALWAFRTAFKTLVGCTPYRLVYGKACHLPLELEHKAYWALKYANFDLKTADDHRKLQLNELSELRDQAYENSLIYKERTKKLHDDKIKNRIFNVGDQVLLFNSRLKIFSGKLKSRWSGPFTISEIYPYRTAKLIHPDGCNFKVNCHRLKHYHGGDPPPLEILDDYPPKIEVILCMILSWFPRSFKLLKELKELVEYDQSTSMDRLIFLNDNEDHPVQNKESPENSSEETVVSKTNQEPPQDSNIHQLIEECSIKVPEQQKQKMEDTIALDSKLLLINLNSQHLEKKEQEVKNVVEQPAEHGNHSIQSLQNFKVVHKSSISFKNTSQISSIHSVAPIQSTKEPEHLLSMRYEHLSIIPETESNEVTESNAKNLLPIPSKCEVTLEDEIECDMPAKDDCSPVFTTFSNPLIKDNDDLDSSDDESLPDEDLPAEDFKIYSNPFFDEDEINSDKLDPHCFNVKSDFVESLLNRDTFINFSSKFDFSGELAHIKPEIPKSDFDFKEEIRLIENLLYDNLFPRPPGELNAEIADTIIESIPLLPIPVQDEGDIRFLEELLINDSILSDELSDANFKENPLIPRPSPKPHDVEIDAGEEIAVVMIDKDKFDDGYQIFMFDKVFSLLFVESEDTIFDPGLSPRIEAFLCRICV</sequence>
<feature type="domain" description="Integrase catalytic" evidence="8">
    <location>
        <begin position="450"/>
        <end position="616"/>
    </location>
</feature>
<dbReference type="GO" id="GO:0003676">
    <property type="term" value="F:nucleic acid binding"/>
    <property type="evidence" value="ECO:0007669"/>
    <property type="project" value="InterPro"/>
</dbReference>
<evidence type="ECO:0000256" key="1">
    <source>
        <dbReference type="ARBA" id="ARBA00022679"/>
    </source>
</evidence>
<evidence type="ECO:0000256" key="3">
    <source>
        <dbReference type="ARBA" id="ARBA00022722"/>
    </source>
</evidence>
<proteinExistence type="predicted"/>
<feature type="region of interest" description="Disordered" evidence="7">
    <location>
        <begin position="804"/>
        <end position="832"/>
    </location>
</feature>
<accession>A0A6L2NWN1</accession>
<dbReference type="InterPro" id="IPR000477">
    <property type="entry name" value="RT_dom"/>
</dbReference>
<dbReference type="GO" id="GO:0016787">
    <property type="term" value="F:hydrolase activity"/>
    <property type="evidence" value="ECO:0007669"/>
    <property type="project" value="UniProtKB-KW"/>
</dbReference>
<keyword evidence="6 9" id="KW-0695">RNA-directed DNA polymerase</keyword>
<dbReference type="Gene3D" id="1.10.340.70">
    <property type="match status" value="1"/>
</dbReference>
<dbReference type="GO" id="GO:0015074">
    <property type="term" value="P:DNA integration"/>
    <property type="evidence" value="ECO:0007669"/>
    <property type="project" value="InterPro"/>
</dbReference>
<dbReference type="CDD" id="cd09274">
    <property type="entry name" value="RNase_HI_RT_Ty3"/>
    <property type="match status" value="1"/>
</dbReference>
<name>A0A6L2NWN1_TANCI</name>
<evidence type="ECO:0000256" key="5">
    <source>
        <dbReference type="ARBA" id="ARBA00022801"/>
    </source>
</evidence>
<dbReference type="Pfam" id="PF00665">
    <property type="entry name" value="rve"/>
    <property type="match status" value="1"/>
</dbReference>
<comment type="caution">
    <text evidence="9">The sequence shown here is derived from an EMBL/GenBank/DDBJ whole genome shotgun (WGS) entry which is preliminary data.</text>
</comment>
<organism evidence="9">
    <name type="scientific">Tanacetum cinerariifolium</name>
    <name type="common">Dalmatian daisy</name>
    <name type="synonym">Chrysanthemum cinerariifolium</name>
    <dbReference type="NCBI Taxonomy" id="118510"/>
    <lineage>
        <taxon>Eukaryota</taxon>
        <taxon>Viridiplantae</taxon>
        <taxon>Streptophyta</taxon>
        <taxon>Embryophyta</taxon>
        <taxon>Tracheophyta</taxon>
        <taxon>Spermatophyta</taxon>
        <taxon>Magnoliopsida</taxon>
        <taxon>eudicotyledons</taxon>
        <taxon>Gunneridae</taxon>
        <taxon>Pentapetalae</taxon>
        <taxon>asterids</taxon>
        <taxon>campanulids</taxon>
        <taxon>Asterales</taxon>
        <taxon>Asteraceae</taxon>
        <taxon>Asteroideae</taxon>
        <taxon>Anthemideae</taxon>
        <taxon>Anthemidinae</taxon>
        <taxon>Tanacetum</taxon>
    </lineage>
</organism>
<keyword evidence="2" id="KW-0548">Nucleotidyltransferase</keyword>
<dbReference type="InterPro" id="IPR050951">
    <property type="entry name" value="Retrovirus_Pol_polyprotein"/>
</dbReference>
<dbReference type="InterPro" id="IPR001584">
    <property type="entry name" value="Integrase_cat-core"/>
</dbReference>
<gene>
    <name evidence="9" type="ORF">Tci_062504</name>
</gene>
<dbReference type="FunFam" id="3.30.70.270:FF:000020">
    <property type="entry name" value="Transposon Tf2-6 polyprotein-like Protein"/>
    <property type="match status" value="1"/>
</dbReference>
<dbReference type="Pfam" id="PF17917">
    <property type="entry name" value="RT_RNaseH"/>
    <property type="match status" value="1"/>
</dbReference>
<dbReference type="SUPFAM" id="SSF53098">
    <property type="entry name" value="Ribonuclease H-like"/>
    <property type="match status" value="1"/>
</dbReference>
<dbReference type="CDD" id="cd01647">
    <property type="entry name" value="RT_LTR"/>
    <property type="match status" value="1"/>
</dbReference>
<dbReference type="Gene3D" id="3.30.70.270">
    <property type="match status" value="2"/>
</dbReference>
<dbReference type="Gene3D" id="3.30.420.10">
    <property type="entry name" value="Ribonuclease H-like superfamily/Ribonuclease H"/>
    <property type="match status" value="1"/>
</dbReference>
<evidence type="ECO:0000256" key="6">
    <source>
        <dbReference type="ARBA" id="ARBA00022918"/>
    </source>
</evidence>
<dbReference type="GO" id="GO:0003964">
    <property type="term" value="F:RNA-directed DNA polymerase activity"/>
    <property type="evidence" value="ECO:0007669"/>
    <property type="project" value="UniProtKB-KW"/>
</dbReference>
<keyword evidence="5" id="KW-0378">Hydrolase</keyword>
<dbReference type="InterPro" id="IPR041373">
    <property type="entry name" value="RT_RNaseH"/>
</dbReference>
<reference evidence="9" key="1">
    <citation type="journal article" date="2019" name="Sci. Rep.">
        <title>Draft genome of Tanacetum cinerariifolium, the natural source of mosquito coil.</title>
        <authorList>
            <person name="Yamashiro T."/>
            <person name="Shiraishi A."/>
            <person name="Satake H."/>
            <person name="Nakayama K."/>
        </authorList>
    </citation>
    <scope>NUCLEOTIDE SEQUENCE</scope>
</reference>